<dbReference type="SUPFAM" id="SSF53041">
    <property type="entry name" value="Resolvase-like"/>
    <property type="match status" value="1"/>
</dbReference>
<evidence type="ECO:0000259" key="1">
    <source>
        <dbReference type="PROSITE" id="PS51736"/>
    </source>
</evidence>
<dbReference type="PANTHER" id="PTHR30461">
    <property type="entry name" value="DNA-INVERTASE FROM LAMBDOID PROPHAGE"/>
    <property type="match status" value="1"/>
</dbReference>
<comment type="caution">
    <text evidence="2">The sequence shown here is derived from an EMBL/GenBank/DDBJ whole genome shotgun (WGS) entry which is preliminary data.</text>
</comment>
<dbReference type="GO" id="GO:0000150">
    <property type="term" value="F:DNA strand exchange activity"/>
    <property type="evidence" value="ECO:0007669"/>
    <property type="project" value="InterPro"/>
</dbReference>
<dbReference type="SMART" id="SM00857">
    <property type="entry name" value="Resolvase"/>
    <property type="match status" value="1"/>
</dbReference>
<dbReference type="EMBL" id="RJJD01000021">
    <property type="protein sequence ID" value="RNI22645.1"/>
    <property type="molecule type" value="Genomic_DNA"/>
</dbReference>
<sequence>MSPAINILMNHKQKKRLAEKLSGSASTNTQNNAVVYTRVSSKSQQLENASLETQMKYCLKYAEQRGYNVLEFFGGTFESAKNDERKEFNRMISYVKKSKMKISFILVYTIDRFSRSGANAIYISKQLKELGISILAVSQPTDTTTASGVLHQNIQFIFSQYDNDLRSEKTIHGMREKLLRGEWSFPLPRGYYKDKNTGEIHINQVGDKIRFAFNLFDRGNTAMGVKKQLDRMGYPLDLRRWIEIFKNPLYAGIMVSKLLGYEPVNWKYVSITTKEIFQRVNLKMKGKTFLDYQREKVEDEYYAKGVLICICGSSFTAYEVKSKGLHYYICINPKCRTNISAKTIHEVMEKMLYTYTLSASERSYVNEQFRKIINDIEVSRERDRQKMLAQKLYLEEKIERIENKFLDDEVDIETYRKHKEKLSIEMGKILKDINRLGANTSNQCMYIDEFLEIASKTKNLWQIGDTNTKKGLLKLLFPRGIVYHKQTGENRTDHMNSVFCLSRTISDLYRGIKKEDSVRISELSSLVPRAGVEPAHP</sequence>
<gene>
    <name evidence="2" type="ORF">EFB08_21360</name>
</gene>
<keyword evidence="3" id="KW-1185">Reference proteome</keyword>
<evidence type="ECO:0000313" key="2">
    <source>
        <dbReference type="EMBL" id="RNI22645.1"/>
    </source>
</evidence>
<dbReference type="CDD" id="cd00338">
    <property type="entry name" value="Ser_Recombinase"/>
    <property type="match status" value="1"/>
</dbReference>
<dbReference type="InterPro" id="IPR036162">
    <property type="entry name" value="Resolvase-like_N_sf"/>
</dbReference>
<feature type="domain" description="Resolvase/invertase-type recombinase catalytic" evidence="1">
    <location>
        <begin position="32"/>
        <end position="181"/>
    </location>
</feature>
<proteinExistence type="predicted"/>
<reference evidence="2 3" key="1">
    <citation type="submission" date="2018-11" db="EMBL/GenBank/DDBJ databases">
        <title>Rufibacter latericius sp. nov., isolated from water in Baiyang Lake.</title>
        <authorList>
            <person name="Yang Y."/>
        </authorList>
    </citation>
    <scope>NUCLEOTIDE SEQUENCE [LARGE SCALE GENOMIC DNA]</scope>
    <source>
        <strain evidence="2 3">R-22-1c-1</strain>
    </source>
</reference>
<name>A0A3M9MBU2_9BACT</name>
<dbReference type="Gene3D" id="3.40.50.1390">
    <property type="entry name" value="Resolvase, N-terminal catalytic domain"/>
    <property type="match status" value="1"/>
</dbReference>
<dbReference type="AlphaFoldDB" id="A0A3M9MBU2"/>
<dbReference type="InterPro" id="IPR050639">
    <property type="entry name" value="SSR_resolvase"/>
</dbReference>
<dbReference type="InterPro" id="IPR006119">
    <property type="entry name" value="Resolv_N"/>
</dbReference>
<dbReference type="GO" id="GO:0003677">
    <property type="term" value="F:DNA binding"/>
    <property type="evidence" value="ECO:0007669"/>
    <property type="project" value="InterPro"/>
</dbReference>
<dbReference type="PROSITE" id="PS51736">
    <property type="entry name" value="RECOMBINASES_3"/>
    <property type="match status" value="1"/>
</dbReference>
<dbReference type="PANTHER" id="PTHR30461:SF23">
    <property type="entry name" value="DNA RECOMBINASE-RELATED"/>
    <property type="match status" value="1"/>
</dbReference>
<dbReference type="InterPro" id="IPR038109">
    <property type="entry name" value="DNA_bind_recomb_sf"/>
</dbReference>
<dbReference type="Pfam" id="PF00239">
    <property type="entry name" value="Resolvase"/>
    <property type="match status" value="1"/>
</dbReference>
<accession>A0A3M9MBU2</accession>
<dbReference type="Gene3D" id="3.90.1750.20">
    <property type="entry name" value="Putative Large Serine Recombinase, Chain B, Domain 2"/>
    <property type="match status" value="1"/>
</dbReference>
<organism evidence="2 3">
    <name type="scientific">Rufibacter latericius</name>
    <dbReference type="NCBI Taxonomy" id="2487040"/>
    <lineage>
        <taxon>Bacteria</taxon>
        <taxon>Pseudomonadati</taxon>
        <taxon>Bacteroidota</taxon>
        <taxon>Cytophagia</taxon>
        <taxon>Cytophagales</taxon>
        <taxon>Hymenobacteraceae</taxon>
        <taxon>Rufibacter</taxon>
    </lineage>
</organism>
<protein>
    <submittedName>
        <fullName evidence="2">Recombinase family protein</fullName>
    </submittedName>
</protein>
<dbReference type="Proteomes" id="UP000272117">
    <property type="component" value="Unassembled WGS sequence"/>
</dbReference>
<evidence type="ECO:0000313" key="3">
    <source>
        <dbReference type="Proteomes" id="UP000272117"/>
    </source>
</evidence>